<organism evidence="4 5">
    <name type="scientific">Absidia repens</name>
    <dbReference type="NCBI Taxonomy" id="90262"/>
    <lineage>
        <taxon>Eukaryota</taxon>
        <taxon>Fungi</taxon>
        <taxon>Fungi incertae sedis</taxon>
        <taxon>Mucoromycota</taxon>
        <taxon>Mucoromycotina</taxon>
        <taxon>Mucoromycetes</taxon>
        <taxon>Mucorales</taxon>
        <taxon>Cunninghamellaceae</taxon>
        <taxon>Absidia</taxon>
    </lineage>
</organism>
<feature type="compositionally biased region" description="Low complexity" evidence="2">
    <location>
        <begin position="64"/>
        <end position="82"/>
    </location>
</feature>
<evidence type="ECO:0000313" key="5">
    <source>
        <dbReference type="Proteomes" id="UP000193560"/>
    </source>
</evidence>
<dbReference type="InterPro" id="IPR000331">
    <property type="entry name" value="Rap/Ran_GAP_dom"/>
</dbReference>
<evidence type="ECO:0000256" key="2">
    <source>
        <dbReference type="SAM" id="MobiDB-lite"/>
    </source>
</evidence>
<dbReference type="InterPro" id="IPR050989">
    <property type="entry name" value="Rap1_Ran_GAP"/>
</dbReference>
<evidence type="ECO:0000256" key="1">
    <source>
        <dbReference type="ARBA" id="ARBA00022468"/>
    </source>
</evidence>
<protein>
    <recommendedName>
        <fullName evidence="3">Rap-GAP domain-containing protein</fullName>
    </recommendedName>
</protein>
<feature type="compositionally biased region" description="Low complexity" evidence="2">
    <location>
        <begin position="631"/>
        <end position="640"/>
    </location>
</feature>
<dbReference type="GO" id="GO:0005096">
    <property type="term" value="F:GTPase activator activity"/>
    <property type="evidence" value="ECO:0007669"/>
    <property type="project" value="UniProtKB-KW"/>
</dbReference>
<evidence type="ECO:0000259" key="3">
    <source>
        <dbReference type="PROSITE" id="PS50085"/>
    </source>
</evidence>
<feature type="region of interest" description="Disordered" evidence="2">
    <location>
        <begin position="567"/>
        <end position="651"/>
    </location>
</feature>
<comment type="caution">
    <text evidence="4">The sequence shown here is derived from an EMBL/GenBank/DDBJ whole genome shotgun (WGS) entry which is preliminary data.</text>
</comment>
<sequence>MGSLNKLWRLQRTTSTFTDTDSSLVGPSTVIQTPSKISKTSTIVKKQPKKSAVLEKEELPFEVPPSSLSPKQSPSLSSSSPLERLQASSPPSLMEFYLFGSKNTLKNQLHSLKIPRQHPAPYSVLAGILKCLLHILTTLQPTIHNSSKLIDSADTPSSYTLEPTCIITTAAAECDASWPDHLDRNTHWFRTFFCGKDYTTSLVPIYNKQSPSTTYAIVTVIQEPILTTTTATSTTNHASRSNDPTFTKIDPCQYRLIVRHPNHTIRQVVSSTQAHHYLTGKNGSQKRLKHQRRSLRGYHQQIVSSSSQRLQDNLLTAAISSVCPESDMTKAVYLNAETTMACHLEKDLLHLDEIEIPPSYKFGVLTIKNNQTTEEEWFSNTDLTPSFDHFLTLIGKRIQLQGYNGYSAGLDTKTGETGDTSVVSRWKDYEIMFHVAPLMPYRQNDKQQVQRKRYIGNDIVCLVFLEGDAIFDPKAIRSKFLHVYIVVRQEKIGAKHRWRIEVVRKNNVPEFGPSLPNPPLFYDDESLQKFLIVKLINAENASLKCDNFSIPNNRARAGILESMVEKGLTQGKQRPSSTNSTTTNKVASTLKRQKSQSQRHTHTTNSSYSSTGDRLSRGSFHSIRSNPDNGTKPAATAAVDPPVPPVPSPTRSTILQDLKRFALRRTPTLPSLQLRTTTTLKEEPLTPPDDGTSTDDDEKKQPFHFTNSLLTGSSGVQVHHGNVPNGESMIQRSFLAAKAKLPATTTTSHVPSYPQMDGFRYKADNLMINVIGRRSTSTSRPMASSLPE</sequence>
<feature type="region of interest" description="Disordered" evidence="2">
    <location>
        <begin position="36"/>
        <end position="86"/>
    </location>
</feature>
<feature type="compositionally biased region" description="Low complexity" evidence="2">
    <location>
        <begin position="36"/>
        <end position="45"/>
    </location>
</feature>
<accession>A0A1X2I5Z8</accession>
<dbReference type="OrthoDB" id="2499658at2759"/>
<gene>
    <name evidence="4" type="ORF">BCR42DRAFT_113566</name>
</gene>
<reference evidence="4 5" key="1">
    <citation type="submission" date="2016-07" db="EMBL/GenBank/DDBJ databases">
        <title>Pervasive Adenine N6-methylation of Active Genes in Fungi.</title>
        <authorList>
            <consortium name="DOE Joint Genome Institute"/>
            <person name="Mondo S.J."/>
            <person name="Dannebaum R.O."/>
            <person name="Kuo R.C."/>
            <person name="Labutti K."/>
            <person name="Haridas S."/>
            <person name="Kuo A."/>
            <person name="Salamov A."/>
            <person name="Ahrendt S.R."/>
            <person name="Lipzen A."/>
            <person name="Sullivan W."/>
            <person name="Andreopoulos W.B."/>
            <person name="Clum A."/>
            <person name="Lindquist E."/>
            <person name="Daum C."/>
            <person name="Ramamoorthy G.K."/>
            <person name="Gryganskyi A."/>
            <person name="Culley D."/>
            <person name="Magnuson J.K."/>
            <person name="James T.Y."/>
            <person name="O'Malley M.A."/>
            <person name="Stajich J.E."/>
            <person name="Spatafora J.W."/>
            <person name="Visel A."/>
            <person name="Grigoriev I.V."/>
        </authorList>
    </citation>
    <scope>NUCLEOTIDE SEQUENCE [LARGE SCALE GENOMIC DNA]</scope>
    <source>
        <strain evidence="4 5">NRRL 1336</strain>
    </source>
</reference>
<feature type="region of interest" description="Disordered" evidence="2">
    <location>
        <begin position="669"/>
        <end position="702"/>
    </location>
</feature>
<proteinExistence type="predicted"/>
<dbReference type="PROSITE" id="PS50085">
    <property type="entry name" value="RAPGAP"/>
    <property type="match status" value="1"/>
</dbReference>
<dbReference type="InterPro" id="IPR035974">
    <property type="entry name" value="Rap/Ran-GAP_sf"/>
</dbReference>
<dbReference type="AlphaFoldDB" id="A0A1X2I5Z8"/>
<dbReference type="Proteomes" id="UP000193560">
    <property type="component" value="Unassembled WGS sequence"/>
</dbReference>
<dbReference type="Gene3D" id="3.40.50.11210">
    <property type="entry name" value="Rap/Ran-GAP"/>
    <property type="match status" value="1"/>
</dbReference>
<dbReference type="STRING" id="90262.A0A1X2I5Z8"/>
<dbReference type="SUPFAM" id="SSF111347">
    <property type="entry name" value="Rap/Ran-GAP"/>
    <property type="match status" value="1"/>
</dbReference>
<keyword evidence="5" id="KW-1185">Reference proteome</keyword>
<dbReference type="PANTHER" id="PTHR15711">
    <property type="entry name" value="RAP GTPASE-ACTIVATING PROTEIN"/>
    <property type="match status" value="1"/>
</dbReference>
<dbReference type="Pfam" id="PF02145">
    <property type="entry name" value="Rap_GAP"/>
    <property type="match status" value="1"/>
</dbReference>
<dbReference type="GO" id="GO:0051056">
    <property type="term" value="P:regulation of small GTPase mediated signal transduction"/>
    <property type="evidence" value="ECO:0007669"/>
    <property type="project" value="InterPro"/>
</dbReference>
<feature type="compositionally biased region" description="Polar residues" evidence="2">
    <location>
        <begin position="570"/>
        <end position="587"/>
    </location>
</feature>
<name>A0A1X2I5Z8_9FUNG</name>
<feature type="domain" description="Rap-GAP" evidence="3">
    <location>
        <begin position="348"/>
        <end position="563"/>
    </location>
</feature>
<evidence type="ECO:0000313" key="4">
    <source>
        <dbReference type="EMBL" id="ORZ10154.1"/>
    </source>
</evidence>
<feature type="compositionally biased region" description="Basic residues" evidence="2">
    <location>
        <begin position="591"/>
        <end position="602"/>
    </location>
</feature>
<dbReference type="EMBL" id="MCGE01000025">
    <property type="protein sequence ID" value="ORZ10154.1"/>
    <property type="molecule type" value="Genomic_DNA"/>
</dbReference>
<keyword evidence="1" id="KW-0343">GTPase activation</keyword>